<reference evidence="2 3" key="1">
    <citation type="submission" date="2023-03" db="EMBL/GenBank/DDBJ databases">
        <title>Genome insight into feeding habits of ladybird beetles.</title>
        <authorList>
            <person name="Li H.-S."/>
            <person name="Huang Y.-H."/>
            <person name="Pang H."/>
        </authorList>
    </citation>
    <scope>NUCLEOTIDE SEQUENCE [LARGE SCALE GENOMIC DNA]</scope>
    <source>
        <strain evidence="2">SYSU_2023b</strain>
        <tissue evidence="2">Whole body</tissue>
    </source>
</reference>
<gene>
    <name evidence="2" type="ORF">WA026_001978</name>
</gene>
<keyword evidence="1" id="KW-0732">Signal</keyword>
<name>A0AAW1URG5_9CUCU</name>
<protein>
    <submittedName>
        <fullName evidence="2">Uncharacterized protein</fullName>
    </submittedName>
</protein>
<sequence length="214" mass="24439">MRYHHWKRTMLVLSNLFLFTTTRTHNDTMNNNNTNHITNSSRDDTSTSGYIITSDYLMENISESYNISDNLDITQKDNETVNLLHKDSQKGKLIGNAQLKSEKKKHVIGRSAKGIPENIQTKLKINSEKDSKIPTDIVNGPQQREIDDAADLGLSTMRELLDVKEPMWYRMGLFLDKDDPASRVANFGKPNRKALGLSRYAYATLEASKAVYRR</sequence>
<keyword evidence="3" id="KW-1185">Reference proteome</keyword>
<evidence type="ECO:0000313" key="2">
    <source>
        <dbReference type="EMBL" id="KAK9883783.1"/>
    </source>
</evidence>
<organism evidence="2 3">
    <name type="scientific">Henosepilachna vigintioctopunctata</name>
    <dbReference type="NCBI Taxonomy" id="420089"/>
    <lineage>
        <taxon>Eukaryota</taxon>
        <taxon>Metazoa</taxon>
        <taxon>Ecdysozoa</taxon>
        <taxon>Arthropoda</taxon>
        <taxon>Hexapoda</taxon>
        <taxon>Insecta</taxon>
        <taxon>Pterygota</taxon>
        <taxon>Neoptera</taxon>
        <taxon>Endopterygota</taxon>
        <taxon>Coleoptera</taxon>
        <taxon>Polyphaga</taxon>
        <taxon>Cucujiformia</taxon>
        <taxon>Coccinelloidea</taxon>
        <taxon>Coccinellidae</taxon>
        <taxon>Epilachninae</taxon>
        <taxon>Epilachnini</taxon>
        <taxon>Henosepilachna</taxon>
    </lineage>
</organism>
<dbReference type="AlphaFoldDB" id="A0AAW1URG5"/>
<proteinExistence type="predicted"/>
<dbReference type="EMBL" id="JARQZJ010000091">
    <property type="protein sequence ID" value="KAK9883783.1"/>
    <property type="molecule type" value="Genomic_DNA"/>
</dbReference>
<comment type="caution">
    <text evidence="2">The sequence shown here is derived from an EMBL/GenBank/DDBJ whole genome shotgun (WGS) entry which is preliminary data.</text>
</comment>
<dbReference type="Proteomes" id="UP001431783">
    <property type="component" value="Unassembled WGS sequence"/>
</dbReference>
<feature type="chain" id="PRO_5043665593" evidence="1">
    <location>
        <begin position="25"/>
        <end position="214"/>
    </location>
</feature>
<evidence type="ECO:0000313" key="3">
    <source>
        <dbReference type="Proteomes" id="UP001431783"/>
    </source>
</evidence>
<feature type="signal peptide" evidence="1">
    <location>
        <begin position="1"/>
        <end position="24"/>
    </location>
</feature>
<evidence type="ECO:0000256" key="1">
    <source>
        <dbReference type="SAM" id="SignalP"/>
    </source>
</evidence>
<accession>A0AAW1URG5</accession>